<dbReference type="PANTHER" id="PTHR11011:SF116">
    <property type="entry name" value="FATTY ACYL-COA REDUCTASE CG5065-RELATED"/>
    <property type="match status" value="1"/>
</dbReference>
<dbReference type="InterPro" id="IPR013120">
    <property type="entry name" value="FAR_NAD-bd"/>
</dbReference>
<evidence type="ECO:0000313" key="4">
    <source>
        <dbReference type="Proteomes" id="UP000092461"/>
    </source>
</evidence>
<keyword evidence="1" id="KW-0443">Lipid metabolism</keyword>
<dbReference type="VEuPathDB" id="VectorBase:LLONM1_004864"/>
<protein>
    <recommendedName>
        <fullName evidence="1">Fatty acyl-CoA reductase</fullName>
        <ecNumber evidence="1">1.2.1.84</ecNumber>
    </recommendedName>
</protein>
<dbReference type="Pfam" id="PF07993">
    <property type="entry name" value="NAD_binding_4"/>
    <property type="match status" value="1"/>
</dbReference>
<keyword evidence="4" id="KW-1185">Reference proteome</keyword>
<dbReference type="Proteomes" id="UP000092461">
    <property type="component" value="Unassembled WGS sequence"/>
</dbReference>
<reference evidence="3" key="1">
    <citation type="submission" date="2020-05" db="UniProtKB">
        <authorList>
            <consortium name="EnsemblMetazoa"/>
        </authorList>
    </citation>
    <scope>IDENTIFICATION</scope>
    <source>
        <strain evidence="3">Jacobina</strain>
    </source>
</reference>
<keyword evidence="1" id="KW-0521">NADP</keyword>
<comment type="similarity">
    <text evidence="1">Belongs to the fatty acyl-CoA reductase family.</text>
</comment>
<dbReference type="InterPro" id="IPR036291">
    <property type="entry name" value="NAD(P)-bd_dom_sf"/>
</dbReference>
<evidence type="ECO:0000259" key="2">
    <source>
        <dbReference type="Pfam" id="PF07993"/>
    </source>
</evidence>
<organism evidence="3 4">
    <name type="scientific">Lutzomyia longipalpis</name>
    <name type="common">Sand fly</name>
    <dbReference type="NCBI Taxonomy" id="7200"/>
    <lineage>
        <taxon>Eukaryota</taxon>
        <taxon>Metazoa</taxon>
        <taxon>Ecdysozoa</taxon>
        <taxon>Arthropoda</taxon>
        <taxon>Hexapoda</taxon>
        <taxon>Insecta</taxon>
        <taxon>Pterygota</taxon>
        <taxon>Neoptera</taxon>
        <taxon>Endopterygota</taxon>
        <taxon>Diptera</taxon>
        <taxon>Nematocera</taxon>
        <taxon>Psychodoidea</taxon>
        <taxon>Psychodidae</taxon>
        <taxon>Lutzomyia</taxon>
        <taxon>Lutzomyia</taxon>
    </lineage>
</organism>
<dbReference type="GO" id="GO:0035336">
    <property type="term" value="P:long-chain fatty-acyl-CoA metabolic process"/>
    <property type="evidence" value="ECO:0007669"/>
    <property type="project" value="TreeGrafter"/>
</dbReference>
<keyword evidence="1" id="KW-0472">Membrane</keyword>
<sequence length="523" mass="59455">MENHLIKLEEFFSGKGVFITGGTGFLGTGLLEALLGVSPNIGKIYVLVREKRGMTPAERFKKMFAKENFRHHSEETLKKVIPITGDLTSVDFGLAPEILAEIIENVNIIYHSAGLIKFNRPLKMAIELNVVSTLRNIQLAKKLKKLSAFVYVSTALANINIRGQIEEKVYWPGRDPHELIKLAEANLLPISESDPEFTEIVGRHENSYTFSKQVAENLIQKEMGSLPVGIIRPSAVYGSYNHPVEGWSGSASSGHLGYIVAHMKGATRCLYGDRSTVLFAIPCDFFVNGTLVLTCYVGTRPIEKPEVIHITSNHKVNKLTLGDLNDFMNNEVAKNPCNSYLWRPHSKVRKGWRYEFFNYAYILLAILIYIPEKIFRFGPRWMSGFKIVLISYKGAKYFANIADKIERISIDNGQRIMRLVNPEDKHRYAADVAQVDWTELFARSIKWAKTYYYKETGSIGIKHQVIYYTCISIEVILYTLVWYLVYVILMTFTSCPEISSAIETVGSLLENFKFIEPKKQMIE</sequence>
<dbReference type="EMBL" id="AJWK01009754">
    <property type="status" value="NOT_ANNOTATED_CDS"/>
    <property type="molecule type" value="Genomic_DNA"/>
</dbReference>
<dbReference type="CDD" id="cd05236">
    <property type="entry name" value="FAR-N_SDR_e"/>
    <property type="match status" value="1"/>
</dbReference>
<keyword evidence="1" id="KW-0444">Lipid biosynthesis</keyword>
<dbReference type="GO" id="GO:0005777">
    <property type="term" value="C:peroxisome"/>
    <property type="evidence" value="ECO:0007669"/>
    <property type="project" value="TreeGrafter"/>
</dbReference>
<dbReference type="InterPro" id="IPR026055">
    <property type="entry name" value="FAR"/>
</dbReference>
<accession>A0A1B0CF72</accession>
<dbReference type="GO" id="GO:0102965">
    <property type="term" value="F:alcohol-forming long-chain fatty acyl-CoA reductase activity"/>
    <property type="evidence" value="ECO:0007669"/>
    <property type="project" value="UniProtKB-EC"/>
</dbReference>
<keyword evidence="1" id="KW-1133">Transmembrane helix</keyword>
<dbReference type="EnsemblMetazoa" id="LLOJ002992-RA">
    <property type="protein sequence ID" value="LLOJ002992-PA"/>
    <property type="gene ID" value="LLOJ002992"/>
</dbReference>
<comment type="function">
    <text evidence="1">Catalyzes the reduction of fatty acyl-CoA to fatty alcohols.</text>
</comment>
<dbReference type="VEuPathDB" id="VectorBase:LLOJ002992"/>
<name>A0A1B0CF72_LUTLO</name>
<feature type="transmembrane region" description="Helical" evidence="1">
    <location>
        <begin position="352"/>
        <end position="370"/>
    </location>
</feature>
<dbReference type="SUPFAM" id="SSF51735">
    <property type="entry name" value="NAD(P)-binding Rossmann-fold domains"/>
    <property type="match status" value="1"/>
</dbReference>
<feature type="transmembrane region" description="Helical" evidence="1">
    <location>
        <begin position="465"/>
        <end position="489"/>
    </location>
</feature>
<dbReference type="EC" id="1.2.1.84" evidence="1"/>
<dbReference type="AlphaFoldDB" id="A0A1B0CF72"/>
<dbReference type="GO" id="GO:0080019">
    <property type="term" value="F:alcohol-forming very long-chain fatty acyl-CoA reductase activity"/>
    <property type="evidence" value="ECO:0007669"/>
    <property type="project" value="InterPro"/>
</dbReference>
<proteinExistence type="inferred from homology"/>
<feature type="domain" description="Thioester reductase (TE)" evidence="2">
    <location>
        <begin position="19"/>
        <end position="288"/>
    </location>
</feature>
<keyword evidence="1" id="KW-0812">Transmembrane</keyword>
<evidence type="ECO:0000256" key="1">
    <source>
        <dbReference type="RuleBase" id="RU363097"/>
    </source>
</evidence>
<keyword evidence="1" id="KW-0560">Oxidoreductase</keyword>
<evidence type="ECO:0000313" key="3">
    <source>
        <dbReference type="EnsemblMetazoa" id="LLOJ002992-PA"/>
    </source>
</evidence>
<dbReference type="Gene3D" id="3.40.50.720">
    <property type="entry name" value="NAD(P)-binding Rossmann-like Domain"/>
    <property type="match status" value="1"/>
</dbReference>
<dbReference type="PANTHER" id="PTHR11011">
    <property type="entry name" value="MALE STERILITY PROTEIN 2-RELATED"/>
    <property type="match status" value="1"/>
</dbReference>
<comment type="catalytic activity">
    <reaction evidence="1">
        <text>a long-chain fatty acyl-CoA + 2 NADPH + 2 H(+) = a long-chain primary fatty alcohol + 2 NADP(+) + CoA</text>
        <dbReference type="Rhea" id="RHEA:52716"/>
        <dbReference type="ChEBI" id="CHEBI:15378"/>
        <dbReference type="ChEBI" id="CHEBI:57287"/>
        <dbReference type="ChEBI" id="CHEBI:57783"/>
        <dbReference type="ChEBI" id="CHEBI:58349"/>
        <dbReference type="ChEBI" id="CHEBI:77396"/>
        <dbReference type="ChEBI" id="CHEBI:83139"/>
        <dbReference type="EC" id="1.2.1.84"/>
    </reaction>
</comment>